<accession>A0A501PQ17</accession>
<evidence type="ECO:0000313" key="2">
    <source>
        <dbReference type="EMBL" id="TPD62064.1"/>
    </source>
</evidence>
<evidence type="ECO:0000256" key="1">
    <source>
        <dbReference type="SAM" id="SignalP"/>
    </source>
</evidence>
<dbReference type="NCBIfam" id="TIGR02001">
    <property type="entry name" value="gcw_chp"/>
    <property type="match status" value="1"/>
</dbReference>
<name>A0A501PQ17_9PROT</name>
<sequence length="225" mass="23533">MLASVATVAIASAAAPAFAEDEAFLGGEISANVAITTDYRFRGVSLSGEDLAIQGGLDYAHESGFYVGTWASSMDDTFTYGETEFDFYAGFGGEVEGFSYDLGLLYYAYPSGHDGDYLEAYGSVGADLGVASATIGLAYAFSSDNTGNADNTYVYGDLESAIPDTPITLTAHLGYEDGWFDGKLDWSLGASVSYGGLDFGIAYVDTDIDADGYDATAVFTIGASF</sequence>
<protein>
    <recommendedName>
        <fullName evidence="4">Porin</fullName>
    </recommendedName>
</protein>
<keyword evidence="1" id="KW-0732">Signal</keyword>
<dbReference type="AlphaFoldDB" id="A0A501PQ17"/>
<dbReference type="InterPro" id="IPR010239">
    <property type="entry name" value="CHP02001"/>
</dbReference>
<gene>
    <name evidence="2" type="ORF">FIV46_06830</name>
</gene>
<evidence type="ECO:0008006" key="4">
    <source>
        <dbReference type="Google" id="ProtNLM"/>
    </source>
</evidence>
<dbReference type="EMBL" id="VFIY01000005">
    <property type="protein sequence ID" value="TPD62064.1"/>
    <property type="molecule type" value="Genomic_DNA"/>
</dbReference>
<dbReference type="OrthoDB" id="9793561at2"/>
<feature type="chain" id="PRO_5021190536" description="Porin" evidence="1">
    <location>
        <begin position="20"/>
        <end position="225"/>
    </location>
</feature>
<dbReference type="Proteomes" id="UP000319148">
    <property type="component" value="Unassembled WGS sequence"/>
</dbReference>
<organism evidence="2 3">
    <name type="scientific">Emcibacter nanhaiensis</name>
    <dbReference type="NCBI Taxonomy" id="1505037"/>
    <lineage>
        <taxon>Bacteria</taxon>
        <taxon>Pseudomonadati</taxon>
        <taxon>Pseudomonadota</taxon>
        <taxon>Alphaproteobacteria</taxon>
        <taxon>Emcibacterales</taxon>
        <taxon>Emcibacteraceae</taxon>
        <taxon>Emcibacter</taxon>
    </lineage>
</organism>
<dbReference type="Pfam" id="PF09694">
    <property type="entry name" value="Gcw_chp"/>
    <property type="match status" value="1"/>
</dbReference>
<feature type="signal peptide" evidence="1">
    <location>
        <begin position="1"/>
        <end position="19"/>
    </location>
</feature>
<reference evidence="3" key="1">
    <citation type="submission" date="2019-06" db="EMBL/GenBank/DDBJ databases">
        <title>The complete genome of Emcibacter congregatus ZYLT.</title>
        <authorList>
            <person name="Zhao Z."/>
        </authorList>
    </citation>
    <scope>NUCLEOTIDE SEQUENCE [LARGE SCALE GENOMIC DNA]</scope>
    <source>
        <strain evidence="3">MCCC 1A06723</strain>
    </source>
</reference>
<proteinExistence type="predicted"/>
<evidence type="ECO:0000313" key="3">
    <source>
        <dbReference type="Proteomes" id="UP000319148"/>
    </source>
</evidence>
<keyword evidence="3" id="KW-1185">Reference proteome</keyword>
<comment type="caution">
    <text evidence="2">The sequence shown here is derived from an EMBL/GenBank/DDBJ whole genome shotgun (WGS) entry which is preliminary data.</text>
</comment>